<keyword evidence="1" id="KW-0175">Coiled coil</keyword>
<dbReference type="AlphaFoldDB" id="A0AAU9X7N4"/>
<evidence type="ECO:0000313" key="3">
    <source>
        <dbReference type="Proteomes" id="UP001159428"/>
    </source>
</evidence>
<comment type="caution">
    <text evidence="2">The sequence shown here is derived from an EMBL/GenBank/DDBJ whole genome shotgun (WGS) entry which is preliminary data.</text>
</comment>
<accession>A0AAU9X7N4</accession>
<feature type="coiled-coil region" evidence="1">
    <location>
        <begin position="73"/>
        <end position="100"/>
    </location>
</feature>
<feature type="non-terminal residue" evidence="2">
    <location>
        <position position="289"/>
    </location>
</feature>
<sequence length="289" mass="33629">MIRKILKTFAKLNFGYTYYPVLHGPNTVSDVKPFVLMVKRRLRPISKRLFAKKEFTIIAGLESYIKEEKRTNFLELIDSRKQLQKNLEILSEKVENKDEVECKRTLKDRLLALESWIDIGFMTAMVEDNVKIHYDMGELELGKLYQEYFKDPDLDYILQETELDKRKMARLEEEELHLIYSVIYSEKFHVGGKISQEVLITSYLVLPSLEPHRRFPDHISGYGGVAIPGPSSKLESKLKGYVNIGNSPPKIVSRNTRGPLYFKPIRVKYDKKRARLQLLKGKFAGNQVL</sequence>
<evidence type="ECO:0000313" key="2">
    <source>
        <dbReference type="EMBL" id="CAH3139996.1"/>
    </source>
</evidence>
<organism evidence="2 3">
    <name type="scientific">Pocillopora meandrina</name>
    <dbReference type="NCBI Taxonomy" id="46732"/>
    <lineage>
        <taxon>Eukaryota</taxon>
        <taxon>Metazoa</taxon>
        <taxon>Cnidaria</taxon>
        <taxon>Anthozoa</taxon>
        <taxon>Hexacorallia</taxon>
        <taxon>Scleractinia</taxon>
        <taxon>Astrocoeniina</taxon>
        <taxon>Pocilloporidae</taxon>
        <taxon>Pocillopora</taxon>
    </lineage>
</organism>
<proteinExistence type="predicted"/>
<gene>
    <name evidence="2" type="ORF">PMEA_00019080</name>
</gene>
<evidence type="ECO:0000256" key="1">
    <source>
        <dbReference type="SAM" id="Coils"/>
    </source>
</evidence>
<protein>
    <submittedName>
        <fullName evidence="2">Uncharacterized protein</fullName>
    </submittedName>
</protein>
<reference evidence="2 3" key="1">
    <citation type="submission" date="2022-05" db="EMBL/GenBank/DDBJ databases">
        <authorList>
            <consortium name="Genoscope - CEA"/>
            <person name="William W."/>
        </authorList>
    </citation>
    <scope>NUCLEOTIDE SEQUENCE [LARGE SCALE GENOMIC DNA]</scope>
</reference>
<dbReference type="Proteomes" id="UP001159428">
    <property type="component" value="Unassembled WGS sequence"/>
</dbReference>
<keyword evidence="3" id="KW-1185">Reference proteome</keyword>
<name>A0AAU9X7N4_9CNID</name>
<dbReference type="EMBL" id="CALNXJ010000033">
    <property type="protein sequence ID" value="CAH3139996.1"/>
    <property type="molecule type" value="Genomic_DNA"/>
</dbReference>